<dbReference type="EMBL" id="UAVW01000015">
    <property type="protein sequence ID" value="SQB14149.1"/>
    <property type="molecule type" value="Genomic_DNA"/>
</dbReference>
<sequence>MASSAKDIQLRELKDTILQLKTMVSEQTELIKSLRLIIDEKSNHEKALQEQVDYLTKKLFGSSSERRSDDIPGQQNLFDEAEMEQDPSQLEEETVIREHTRKKKATHEELFKGLPVEKVVIPLPEEDQICPVCSTRMVLIGEEYIRRELEFIPATCKVIEYYSQSYGCPSCKDGLGATEKPVIVKSQVPEALVGKGPASASTVAWTMYQKYANGLPLYRQEKDWKQYGAQISRTTLANWIIYCSQHYFQPMYDYFHRELLKRSFAMADETRIQVLKEEDRRAQTQSFMWLFRSGEDGLPAIILYGYSPTRSGSHAREFLKGYHGYLETDGYQGYNGLPDIKRCACWAHIRRYFIDAVPKGKQYDYSQPTVQGVQYCNRLFAIEDSINKKYPGDYEKRKQLRLEKEKPILEAFWSWLDQQKPVRNTRMDKAVNYVQNRRDTAETYLEDGRCSFTNNLSENAIRPFAVGRKNWLFSNSVDGANASAVVYTMVEMAKAHDLNIYSYLKFLLEHRPTKEMTDDQLAELAPWSEKLQSIKNRM</sequence>
<evidence type="ECO:0000259" key="2">
    <source>
        <dbReference type="Pfam" id="PF03050"/>
    </source>
</evidence>
<keyword evidence="6" id="KW-1185">Reference proteome</keyword>
<evidence type="ECO:0000313" key="6">
    <source>
        <dbReference type="Proteomes" id="UP000251853"/>
    </source>
</evidence>
<gene>
    <name evidence="5" type="ORF">NCTC11224_03180</name>
</gene>
<protein>
    <submittedName>
        <fullName evidence="5">Transposase IS66</fullName>
    </submittedName>
</protein>
<dbReference type="InterPro" id="IPR024474">
    <property type="entry name" value="Znf_dom_IS66"/>
</dbReference>
<proteinExistence type="predicted"/>
<dbReference type="AlphaFoldDB" id="A0A2X2WKM4"/>
<dbReference type="InterPro" id="IPR024463">
    <property type="entry name" value="Transposase_TnpC_homeodom"/>
</dbReference>
<name>A0A2X2WKM4_9FIRM</name>
<evidence type="ECO:0000259" key="4">
    <source>
        <dbReference type="Pfam" id="PF13007"/>
    </source>
</evidence>
<evidence type="ECO:0000259" key="3">
    <source>
        <dbReference type="Pfam" id="PF13005"/>
    </source>
</evidence>
<dbReference type="Pfam" id="PF03050">
    <property type="entry name" value="DDE_Tnp_IS66"/>
    <property type="match status" value="1"/>
</dbReference>
<evidence type="ECO:0000256" key="1">
    <source>
        <dbReference type="SAM" id="MobiDB-lite"/>
    </source>
</evidence>
<dbReference type="NCBIfam" id="NF033517">
    <property type="entry name" value="transpos_IS66"/>
    <property type="match status" value="1"/>
</dbReference>
<feature type="domain" description="Transposase IS66 central" evidence="2">
    <location>
        <begin position="195"/>
        <end position="481"/>
    </location>
</feature>
<evidence type="ECO:0000313" key="5">
    <source>
        <dbReference type="EMBL" id="SQB14149.1"/>
    </source>
</evidence>
<dbReference type="Pfam" id="PF13007">
    <property type="entry name" value="LZ_Tnp_IS66"/>
    <property type="match status" value="1"/>
</dbReference>
<dbReference type="InterPro" id="IPR004291">
    <property type="entry name" value="Transposase_IS66_central"/>
</dbReference>
<feature type="compositionally biased region" description="Acidic residues" evidence="1">
    <location>
        <begin position="79"/>
        <end position="93"/>
    </location>
</feature>
<dbReference type="RefSeq" id="WP_112482393.1">
    <property type="nucleotide sequence ID" value="NZ_JAIWZC010000001.1"/>
</dbReference>
<reference evidence="5 6" key="1">
    <citation type="submission" date="2018-06" db="EMBL/GenBank/DDBJ databases">
        <authorList>
            <consortium name="Pathogen Informatics"/>
            <person name="Doyle S."/>
        </authorList>
    </citation>
    <scope>NUCLEOTIDE SEQUENCE [LARGE SCALE GENOMIC DNA]</scope>
    <source>
        <strain evidence="5 6">NCTC11224</strain>
    </source>
</reference>
<dbReference type="Proteomes" id="UP000251853">
    <property type="component" value="Unassembled WGS sequence"/>
</dbReference>
<accession>A0A2X2WKM4</accession>
<dbReference type="PANTHER" id="PTHR33678:SF1">
    <property type="entry name" value="BLL1576 PROTEIN"/>
    <property type="match status" value="1"/>
</dbReference>
<dbReference type="PANTHER" id="PTHR33678">
    <property type="entry name" value="BLL1576 PROTEIN"/>
    <property type="match status" value="1"/>
</dbReference>
<dbReference type="Pfam" id="PF13005">
    <property type="entry name" value="zf-IS66"/>
    <property type="match status" value="1"/>
</dbReference>
<organism evidence="5 6">
    <name type="scientific">Enterocloster clostridioformis</name>
    <dbReference type="NCBI Taxonomy" id="1531"/>
    <lineage>
        <taxon>Bacteria</taxon>
        <taxon>Bacillati</taxon>
        <taxon>Bacillota</taxon>
        <taxon>Clostridia</taxon>
        <taxon>Lachnospirales</taxon>
        <taxon>Lachnospiraceae</taxon>
        <taxon>Enterocloster</taxon>
    </lineage>
</organism>
<feature type="domain" description="Transposase IS66 zinc-finger binding" evidence="3">
    <location>
        <begin position="128"/>
        <end position="171"/>
    </location>
</feature>
<feature type="region of interest" description="Disordered" evidence="1">
    <location>
        <begin position="79"/>
        <end position="102"/>
    </location>
</feature>
<dbReference type="InterPro" id="IPR052344">
    <property type="entry name" value="Transposase-related"/>
</dbReference>
<feature type="domain" description="Transposase TnpC homeodomain" evidence="4">
    <location>
        <begin position="48"/>
        <end position="119"/>
    </location>
</feature>